<feature type="region of interest" description="Disordered" evidence="1">
    <location>
        <begin position="85"/>
        <end position="119"/>
    </location>
</feature>
<dbReference type="EMBL" id="GEZM01017255">
    <property type="protein sequence ID" value="JAV90823.1"/>
    <property type="molecule type" value="Transcribed_RNA"/>
</dbReference>
<proteinExistence type="predicted"/>
<accession>A0A1Y1MYS3</accession>
<dbReference type="EMBL" id="GEZM01017258">
    <property type="protein sequence ID" value="JAV90821.1"/>
    <property type="molecule type" value="Transcribed_RNA"/>
</dbReference>
<dbReference type="EMBL" id="GEZM01017256">
    <property type="protein sequence ID" value="JAV90822.1"/>
    <property type="molecule type" value="Transcribed_RNA"/>
</dbReference>
<organism evidence="2">
    <name type="scientific">Photinus pyralis</name>
    <name type="common">Common eastern firefly</name>
    <name type="synonym">Lampyris pyralis</name>
    <dbReference type="NCBI Taxonomy" id="7054"/>
    <lineage>
        <taxon>Eukaryota</taxon>
        <taxon>Metazoa</taxon>
        <taxon>Ecdysozoa</taxon>
        <taxon>Arthropoda</taxon>
        <taxon>Hexapoda</taxon>
        <taxon>Insecta</taxon>
        <taxon>Pterygota</taxon>
        <taxon>Neoptera</taxon>
        <taxon>Endopterygota</taxon>
        <taxon>Coleoptera</taxon>
        <taxon>Polyphaga</taxon>
        <taxon>Elateriformia</taxon>
        <taxon>Elateroidea</taxon>
        <taxon>Lampyridae</taxon>
        <taxon>Lampyrinae</taxon>
        <taxon>Photinus</taxon>
    </lineage>
</organism>
<protein>
    <submittedName>
        <fullName evidence="2">Uncharacterized protein</fullName>
    </submittedName>
</protein>
<evidence type="ECO:0000256" key="1">
    <source>
        <dbReference type="SAM" id="MobiDB-lite"/>
    </source>
</evidence>
<feature type="compositionally biased region" description="Basic and acidic residues" evidence="1">
    <location>
        <begin position="103"/>
        <end position="114"/>
    </location>
</feature>
<evidence type="ECO:0000313" key="2">
    <source>
        <dbReference type="EMBL" id="JAV90822.1"/>
    </source>
</evidence>
<sequence length="179" mass="20037">MFQVRPMAYCVVSFEDGTFSELPSNWLVGNKEQCWWPRGPLIKNINSLMEKCVEPNGKNWEQHPVKVEFYCSSLHTARLKALDPEYTSSEEKGRGRRKIKRKNLSDSDSEKECDTPPPQFTCSTFQSQSDFQCSNVELTMADVPLIILPSGDNSSGVDEAAAQVSPVTSRTATPILSQV</sequence>
<name>A0A1Y1MYS3_PHOPY</name>
<dbReference type="AlphaFoldDB" id="A0A1Y1MYS3"/>
<reference evidence="2" key="1">
    <citation type="journal article" date="2016" name="Sci. Rep.">
        <title>Molecular characterization of firefly nuptial gifts: a multi-omics approach sheds light on postcopulatory sexual selection.</title>
        <authorList>
            <person name="Al-Wathiqui N."/>
            <person name="Fallon T.R."/>
            <person name="South A."/>
            <person name="Weng J.K."/>
            <person name="Lewis S.M."/>
        </authorList>
    </citation>
    <scope>NUCLEOTIDE SEQUENCE</scope>
</reference>